<proteinExistence type="predicted"/>
<dbReference type="GO" id="GO:0043565">
    <property type="term" value="F:sequence-specific DNA binding"/>
    <property type="evidence" value="ECO:0007669"/>
    <property type="project" value="TreeGrafter"/>
</dbReference>
<accession>A0AA39KYM7</accession>
<dbReference type="PANTHER" id="PTHR47055">
    <property type="entry name" value="DDE_TNP_1_7 DOMAIN-CONTAINING PROTEIN"/>
    <property type="match status" value="1"/>
</dbReference>
<organism evidence="2 3">
    <name type="scientific">Microctonus hyperodae</name>
    <name type="common">Parasitoid wasp</name>
    <dbReference type="NCBI Taxonomy" id="165561"/>
    <lineage>
        <taxon>Eukaryota</taxon>
        <taxon>Metazoa</taxon>
        <taxon>Ecdysozoa</taxon>
        <taxon>Arthropoda</taxon>
        <taxon>Hexapoda</taxon>
        <taxon>Insecta</taxon>
        <taxon>Pterygota</taxon>
        <taxon>Neoptera</taxon>
        <taxon>Endopterygota</taxon>
        <taxon>Hymenoptera</taxon>
        <taxon>Apocrita</taxon>
        <taxon>Ichneumonoidea</taxon>
        <taxon>Braconidae</taxon>
        <taxon>Euphorinae</taxon>
        <taxon>Microctonus</taxon>
    </lineage>
</organism>
<dbReference type="Pfam" id="PF13843">
    <property type="entry name" value="DDE_Tnp_1_7"/>
    <property type="match status" value="1"/>
</dbReference>
<evidence type="ECO:0000313" key="3">
    <source>
        <dbReference type="Proteomes" id="UP001168972"/>
    </source>
</evidence>
<evidence type="ECO:0000313" key="2">
    <source>
        <dbReference type="EMBL" id="KAK0178570.1"/>
    </source>
</evidence>
<dbReference type="InterPro" id="IPR052638">
    <property type="entry name" value="PiggyBac_TE-derived"/>
</dbReference>
<gene>
    <name evidence="2" type="ORF">PV327_007448</name>
</gene>
<dbReference type="PANTHER" id="PTHR47055:SF3">
    <property type="entry name" value="PHORBOL-ESTER_DAG-TYPE DOMAIN-CONTAINING PROTEIN"/>
    <property type="match status" value="1"/>
</dbReference>
<sequence length="215" mass="24305">MSCLKYTTTAELQYIIDNPSDDEHHNEDEKACSIESVICLPSDIAPGDSDIETIDDDEISPNISSDVSPLTEIAVASNESSEEKYHPATDFKPKWSKTQRVAYNIYPIHEKLKTDTQKVMFEAIGEKNPIELFQLFFDDHVIAKLVEETNRYAAQHNIAKICDKYSIQRFMGILLFSGCHNVPETTLISQRCITNVQNVLHLLPGNGTDARRNFP</sequence>
<keyword evidence="3" id="KW-1185">Reference proteome</keyword>
<dbReference type="Proteomes" id="UP001168972">
    <property type="component" value="Unassembled WGS sequence"/>
</dbReference>
<protein>
    <recommendedName>
        <fullName evidence="1">PiggyBac transposable element-derived protein domain-containing protein</fullName>
    </recommendedName>
</protein>
<comment type="caution">
    <text evidence="2">The sequence shown here is derived from an EMBL/GenBank/DDBJ whole genome shotgun (WGS) entry which is preliminary data.</text>
</comment>
<evidence type="ECO:0000259" key="1">
    <source>
        <dbReference type="Pfam" id="PF13843"/>
    </source>
</evidence>
<feature type="domain" description="PiggyBac transposable element-derived protein" evidence="1">
    <location>
        <begin position="128"/>
        <end position="184"/>
    </location>
</feature>
<dbReference type="AlphaFoldDB" id="A0AA39KYM7"/>
<reference evidence="2" key="2">
    <citation type="submission" date="2023-03" db="EMBL/GenBank/DDBJ databases">
        <authorList>
            <person name="Inwood S.N."/>
            <person name="Skelly J.G."/>
            <person name="Guhlin J."/>
            <person name="Harrop T.W.R."/>
            <person name="Goldson S.G."/>
            <person name="Dearden P.K."/>
        </authorList>
    </citation>
    <scope>NUCLEOTIDE SEQUENCE</scope>
    <source>
        <strain evidence="2">Lincoln</strain>
        <tissue evidence="2">Whole body</tissue>
    </source>
</reference>
<dbReference type="EMBL" id="JAQQBR010000004">
    <property type="protein sequence ID" value="KAK0178570.1"/>
    <property type="molecule type" value="Genomic_DNA"/>
</dbReference>
<dbReference type="InterPro" id="IPR029526">
    <property type="entry name" value="PGBD"/>
</dbReference>
<name>A0AA39KYM7_MICHY</name>
<reference evidence="2" key="1">
    <citation type="journal article" date="2023" name="bioRxiv">
        <title>Scaffold-level genome assemblies of two parasitoid biocontrol wasps reveal the parthenogenesis mechanism and an associated novel virus.</title>
        <authorList>
            <person name="Inwood S."/>
            <person name="Skelly J."/>
            <person name="Guhlin J."/>
            <person name="Harrop T."/>
            <person name="Goldson S."/>
            <person name="Dearden P."/>
        </authorList>
    </citation>
    <scope>NUCLEOTIDE SEQUENCE</scope>
    <source>
        <strain evidence="2">Lincoln</strain>
        <tissue evidence="2">Whole body</tissue>
    </source>
</reference>